<dbReference type="SUPFAM" id="SSF56112">
    <property type="entry name" value="Protein kinase-like (PK-like)"/>
    <property type="match status" value="2"/>
</dbReference>
<organism evidence="2 3">
    <name type="scientific">Favolaschia claudopus</name>
    <dbReference type="NCBI Taxonomy" id="2862362"/>
    <lineage>
        <taxon>Eukaryota</taxon>
        <taxon>Fungi</taxon>
        <taxon>Dikarya</taxon>
        <taxon>Basidiomycota</taxon>
        <taxon>Agaricomycotina</taxon>
        <taxon>Agaricomycetes</taxon>
        <taxon>Agaricomycetidae</taxon>
        <taxon>Agaricales</taxon>
        <taxon>Marasmiineae</taxon>
        <taxon>Mycenaceae</taxon>
        <taxon>Favolaschia</taxon>
    </lineage>
</organism>
<accession>A0AAW0AX34</accession>
<keyword evidence="2" id="KW-0418">Kinase</keyword>
<protein>
    <submittedName>
        <fullName evidence="2">TKL/TKL-ccin protein kinase</fullName>
    </submittedName>
</protein>
<dbReference type="InterPro" id="IPR000719">
    <property type="entry name" value="Prot_kinase_dom"/>
</dbReference>
<comment type="caution">
    <text evidence="2">The sequence shown here is derived from an EMBL/GenBank/DDBJ whole genome shotgun (WGS) entry which is preliminary data.</text>
</comment>
<dbReference type="Proteomes" id="UP001362999">
    <property type="component" value="Unassembled WGS sequence"/>
</dbReference>
<gene>
    <name evidence="2" type="ORF">R3P38DRAFT_2539808</name>
</gene>
<dbReference type="InterPro" id="IPR011009">
    <property type="entry name" value="Kinase-like_dom_sf"/>
</dbReference>
<dbReference type="InterPro" id="IPR001245">
    <property type="entry name" value="Ser-Thr/Tyr_kinase_cat_dom"/>
</dbReference>
<dbReference type="SMART" id="SM00220">
    <property type="entry name" value="S_TKc"/>
    <property type="match status" value="2"/>
</dbReference>
<reference evidence="2 3" key="1">
    <citation type="journal article" date="2024" name="J Genomics">
        <title>Draft genome sequencing and assembly of Favolaschia claudopus CIRM-BRFM 2984 isolated from oak limbs.</title>
        <authorList>
            <person name="Navarro D."/>
            <person name="Drula E."/>
            <person name="Chaduli D."/>
            <person name="Cazenave R."/>
            <person name="Ahrendt S."/>
            <person name="Wang J."/>
            <person name="Lipzen A."/>
            <person name="Daum C."/>
            <person name="Barry K."/>
            <person name="Grigoriev I.V."/>
            <person name="Favel A."/>
            <person name="Rosso M.N."/>
            <person name="Martin F."/>
        </authorList>
    </citation>
    <scope>NUCLEOTIDE SEQUENCE [LARGE SCALE GENOMIC DNA]</scope>
    <source>
        <strain evidence="2 3">CIRM-BRFM 2984</strain>
    </source>
</reference>
<dbReference type="PROSITE" id="PS50011">
    <property type="entry name" value="PROTEIN_KINASE_DOM"/>
    <property type="match status" value="2"/>
</dbReference>
<dbReference type="EMBL" id="JAWWNJ010000047">
    <property type="protein sequence ID" value="KAK7017756.1"/>
    <property type="molecule type" value="Genomic_DNA"/>
</dbReference>
<evidence type="ECO:0000259" key="1">
    <source>
        <dbReference type="PROSITE" id="PS50011"/>
    </source>
</evidence>
<feature type="domain" description="Protein kinase" evidence="1">
    <location>
        <begin position="277"/>
        <end position="544"/>
    </location>
</feature>
<evidence type="ECO:0000313" key="3">
    <source>
        <dbReference type="Proteomes" id="UP001362999"/>
    </source>
</evidence>
<name>A0AAW0AX34_9AGAR</name>
<dbReference type="PANTHER" id="PTHR44329">
    <property type="entry name" value="SERINE/THREONINE-PROTEIN KINASE TNNI3K-RELATED"/>
    <property type="match status" value="1"/>
</dbReference>
<feature type="non-terminal residue" evidence="2">
    <location>
        <position position="1"/>
    </location>
</feature>
<keyword evidence="2" id="KW-0808">Transferase</keyword>
<evidence type="ECO:0000313" key="2">
    <source>
        <dbReference type="EMBL" id="KAK7017756.1"/>
    </source>
</evidence>
<dbReference type="InterPro" id="IPR051681">
    <property type="entry name" value="Ser/Thr_Kinases-Pseudokinases"/>
</dbReference>
<dbReference type="Gene3D" id="1.10.510.10">
    <property type="entry name" value="Transferase(Phosphotransferase) domain 1"/>
    <property type="match status" value="2"/>
</dbReference>
<dbReference type="Pfam" id="PF07714">
    <property type="entry name" value="PK_Tyr_Ser-Thr"/>
    <property type="match status" value="2"/>
</dbReference>
<dbReference type="PANTHER" id="PTHR44329:SF214">
    <property type="entry name" value="PROTEIN KINASE DOMAIN-CONTAINING PROTEIN"/>
    <property type="match status" value="1"/>
</dbReference>
<proteinExistence type="predicted"/>
<dbReference type="InterPro" id="IPR008271">
    <property type="entry name" value="Ser/Thr_kinase_AS"/>
</dbReference>
<keyword evidence="3" id="KW-1185">Reference proteome</keyword>
<dbReference type="GO" id="GO:0004674">
    <property type="term" value="F:protein serine/threonine kinase activity"/>
    <property type="evidence" value="ECO:0007669"/>
    <property type="project" value="TreeGrafter"/>
</dbReference>
<sequence length="564" mass="63739">LRREAYIWSTLQHRNILPFYGLFNIGERLPALISPFCSFGNIRKYLENYSTRANRPYLVLGVARGLDFLHGKGVIHGDLKLANVLVDKRGEAVICDFGISRIVGQQGFTTRSQGTIPYKAPELLADPMRPTTFQSDIYSFALVVLEILTGEKLKGRPLCVPVGGISQNALCAYQPRRSDYDIDGNRISDAVWEELDQCWNIVPELRPAMTDIYADLRALLGLSPIPRCNPVRESYIEHYLCPNSELGFESDFENILTYSDIRIPSSNSGVAVLDIQMDDWFPFAGGANSNVYRGTWRMSDGPRIRIALKIIRYTDENTDQVDRRLRREATIWKTLRHENILPFIGLCEDLAPWPVLLSPFCEFGNVGNYLKKHPDADRPKIVYGVACGLQYLHENGVVHGDLKVQNVVVTNQGIPCICDFGFSRIVSRPGFTTRSVGTVPYLAPELLFIFGDNAVEERVRRTTPSSDVYSFGLLTLETLTAEPPKGRPSKIFIESHFFETLRPQRQDYDSGFISSEMWDVLNACWDFDPCRRPDIHKILSTPAFSVSSAGHVARTAMTEERHCR</sequence>
<dbReference type="PROSITE" id="PS00108">
    <property type="entry name" value="PROTEIN_KINASE_ST"/>
    <property type="match status" value="2"/>
</dbReference>
<feature type="domain" description="Protein kinase" evidence="1">
    <location>
        <begin position="1"/>
        <end position="220"/>
    </location>
</feature>
<dbReference type="AlphaFoldDB" id="A0AAW0AX34"/>
<dbReference type="GO" id="GO:0005524">
    <property type="term" value="F:ATP binding"/>
    <property type="evidence" value="ECO:0007669"/>
    <property type="project" value="InterPro"/>
</dbReference>